<dbReference type="InterPro" id="IPR020056">
    <property type="entry name" value="Rbsml_bL25/Gln-tRNA_synth_N"/>
</dbReference>
<feature type="domain" description="Large ribosomal subunit protein bL25 L25" evidence="6">
    <location>
        <begin position="8"/>
        <end position="92"/>
    </location>
</feature>
<feature type="domain" description="Large ribosomal subunit protein bL25 beta" evidence="7">
    <location>
        <begin position="100"/>
        <end position="183"/>
    </location>
</feature>
<dbReference type="GO" id="GO:0006412">
    <property type="term" value="P:translation"/>
    <property type="evidence" value="ECO:0007669"/>
    <property type="project" value="InterPro"/>
</dbReference>
<keyword evidence="1" id="KW-0699">rRNA-binding</keyword>
<keyword evidence="4" id="KW-0687">Ribonucleoprotein</keyword>
<dbReference type="PANTHER" id="PTHR33284:SF1">
    <property type="entry name" value="RIBOSOMAL PROTEIN L25_GLN-TRNA SYNTHETASE, ANTI-CODON-BINDING DOMAIN-CONTAINING PROTEIN"/>
    <property type="match status" value="1"/>
</dbReference>
<dbReference type="GO" id="GO:0022625">
    <property type="term" value="C:cytosolic large ribosomal subunit"/>
    <property type="evidence" value="ECO:0007669"/>
    <property type="project" value="TreeGrafter"/>
</dbReference>
<keyword evidence="2" id="KW-0694">RNA-binding</keyword>
<evidence type="ECO:0000256" key="3">
    <source>
        <dbReference type="ARBA" id="ARBA00022980"/>
    </source>
</evidence>
<evidence type="ECO:0000256" key="2">
    <source>
        <dbReference type="ARBA" id="ARBA00022884"/>
    </source>
</evidence>
<dbReference type="Pfam" id="PF14693">
    <property type="entry name" value="Ribosomal_TL5_C"/>
    <property type="match status" value="1"/>
</dbReference>
<dbReference type="Gene3D" id="2.40.240.10">
    <property type="entry name" value="Ribosomal Protein L25, Chain P"/>
    <property type="match status" value="1"/>
</dbReference>
<accession>A0A160VG84</accession>
<feature type="region of interest" description="Disordered" evidence="5">
    <location>
        <begin position="181"/>
        <end position="232"/>
    </location>
</feature>
<evidence type="ECO:0000259" key="6">
    <source>
        <dbReference type="Pfam" id="PF01386"/>
    </source>
</evidence>
<evidence type="ECO:0000256" key="4">
    <source>
        <dbReference type="ARBA" id="ARBA00023274"/>
    </source>
</evidence>
<evidence type="ECO:0000256" key="5">
    <source>
        <dbReference type="SAM" id="MobiDB-lite"/>
    </source>
</evidence>
<dbReference type="InterPro" id="IPR020930">
    <property type="entry name" value="Ribosomal_uL5_bac-type"/>
</dbReference>
<dbReference type="PANTHER" id="PTHR33284">
    <property type="entry name" value="RIBOSOMAL PROTEIN L25/GLN-TRNA SYNTHETASE, ANTI-CODON-BINDING DOMAIN-CONTAINING PROTEIN"/>
    <property type="match status" value="1"/>
</dbReference>
<dbReference type="CDD" id="cd00495">
    <property type="entry name" value="Ribosomal_L25_TL5_CTC"/>
    <property type="match status" value="1"/>
</dbReference>
<feature type="compositionally biased region" description="Basic and acidic residues" evidence="5">
    <location>
        <begin position="219"/>
        <end position="232"/>
    </location>
</feature>
<dbReference type="Pfam" id="PF01386">
    <property type="entry name" value="Ribosomal_L25p"/>
    <property type="match status" value="1"/>
</dbReference>
<dbReference type="InterPro" id="IPR001021">
    <property type="entry name" value="Ribosomal_bL25_long"/>
</dbReference>
<proteinExistence type="inferred from homology"/>
<evidence type="ECO:0000313" key="8">
    <source>
        <dbReference type="EMBL" id="CUV09625.1"/>
    </source>
</evidence>
<reference evidence="8" key="1">
    <citation type="submission" date="2015-10" db="EMBL/GenBank/DDBJ databases">
        <authorList>
            <person name="Gilbert D.G."/>
        </authorList>
    </citation>
    <scope>NUCLEOTIDE SEQUENCE</scope>
</reference>
<dbReference type="InterPro" id="IPR011035">
    <property type="entry name" value="Ribosomal_bL25/Gln-tRNA_synth"/>
</dbReference>
<dbReference type="InterPro" id="IPR020057">
    <property type="entry name" value="Ribosomal_bL25_b-dom"/>
</dbReference>
<dbReference type="EMBL" id="FAXC01000278">
    <property type="protein sequence ID" value="CUV09625.1"/>
    <property type="molecule type" value="Genomic_DNA"/>
</dbReference>
<dbReference type="Gene3D" id="2.170.120.20">
    <property type="entry name" value="Ribosomal protein L25, beta domain"/>
    <property type="match status" value="1"/>
</dbReference>
<keyword evidence="3 8" id="KW-0689">Ribosomal protein</keyword>
<evidence type="ECO:0000256" key="1">
    <source>
        <dbReference type="ARBA" id="ARBA00022730"/>
    </source>
</evidence>
<gene>
    <name evidence="8" type="ORF">MGWOODY_Mmi1068</name>
</gene>
<dbReference type="GO" id="GO:0008097">
    <property type="term" value="F:5S rRNA binding"/>
    <property type="evidence" value="ECO:0007669"/>
    <property type="project" value="InterPro"/>
</dbReference>
<organism evidence="8">
    <name type="scientific">hydrothermal vent metagenome</name>
    <dbReference type="NCBI Taxonomy" id="652676"/>
    <lineage>
        <taxon>unclassified sequences</taxon>
        <taxon>metagenomes</taxon>
        <taxon>ecological metagenomes</taxon>
    </lineage>
</organism>
<dbReference type="AlphaFoldDB" id="A0A160VG84"/>
<sequence length="232" mass="25647">MASSYYKLDISERTETRSKGSKALRREGLIPGVLYYSGEKNVNITVDKSVLFHAMQSGQRIFEIDQDGESQYTMIKELQYHPVTDAIIHIDLMRVRRSEKMTISVPLVLVGEAIGITEGGVLSQSMTQIEISCFPTDVPEHIEIDIEDLEMNSARSIADIKIDNEDIEIVSDKNLNVVSITPPAAEEEPEIEELEDEEGELEGEEGAEGDEGAAAGQEGDPKDRSEEQSGES</sequence>
<protein>
    <submittedName>
        <fullName evidence="8">LSU ribosomal protein L25p</fullName>
    </submittedName>
</protein>
<evidence type="ECO:0000259" key="7">
    <source>
        <dbReference type="Pfam" id="PF14693"/>
    </source>
</evidence>
<dbReference type="InterPro" id="IPR029751">
    <property type="entry name" value="Ribosomal_L25_dom"/>
</dbReference>
<dbReference type="SUPFAM" id="SSF50715">
    <property type="entry name" value="Ribosomal protein L25-like"/>
    <property type="match status" value="1"/>
</dbReference>
<name>A0A160VG84_9ZZZZ</name>
<dbReference type="HAMAP" id="MF_01334">
    <property type="entry name" value="Ribosomal_bL25_CTC"/>
    <property type="match status" value="1"/>
</dbReference>
<dbReference type="NCBIfam" id="TIGR00731">
    <property type="entry name" value="bL25_bact_ctc"/>
    <property type="match status" value="1"/>
</dbReference>
<dbReference type="GO" id="GO:0003735">
    <property type="term" value="F:structural constituent of ribosome"/>
    <property type="evidence" value="ECO:0007669"/>
    <property type="project" value="InterPro"/>
</dbReference>
<dbReference type="InterPro" id="IPR037121">
    <property type="entry name" value="Ribosomal_bL25_C"/>
</dbReference>
<feature type="compositionally biased region" description="Acidic residues" evidence="5">
    <location>
        <begin position="185"/>
        <end position="211"/>
    </location>
</feature>